<evidence type="ECO:0000313" key="3">
    <source>
        <dbReference type="Proteomes" id="UP000645828"/>
    </source>
</evidence>
<dbReference type="EMBL" id="CAJHUB010000677">
    <property type="protein sequence ID" value="CAD7676323.1"/>
    <property type="molecule type" value="Genomic_DNA"/>
</dbReference>
<feature type="region of interest" description="Disordered" evidence="1">
    <location>
        <begin position="143"/>
        <end position="186"/>
    </location>
</feature>
<dbReference type="AlphaFoldDB" id="A0A811YJ41"/>
<gene>
    <name evidence="2" type="ORF">NYPRO_LOCUS9118</name>
</gene>
<protein>
    <submittedName>
        <fullName evidence="2">(raccoon dog) hypothetical protein</fullName>
    </submittedName>
</protein>
<dbReference type="Proteomes" id="UP000645828">
    <property type="component" value="Unassembled WGS sequence"/>
</dbReference>
<evidence type="ECO:0000313" key="2">
    <source>
        <dbReference type="EMBL" id="CAD7676323.1"/>
    </source>
</evidence>
<feature type="region of interest" description="Disordered" evidence="1">
    <location>
        <begin position="36"/>
        <end position="131"/>
    </location>
</feature>
<accession>A0A811YJ41</accession>
<name>A0A811YJ41_NYCPR</name>
<proteinExistence type="predicted"/>
<comment type="caution">
    <text evidence="2">The sequence shown here is derived from an EMBL/GenBank/DDBJ whole genome shotgun (WGS) entry which is preliminary data.</text>
</comment>
<keyword evidence="3" id="KW-1185">Reference proteome</keyword>
<reference evidence="2" key="1">
    <citation type="submission" date="2020-12" db="EMBL/GenBank/DDBJ databases">
        <authorList>
            <consortium name="Molecular Ecology Group"/>
        </authorList>
    </citation>
    <scope>NUCLEOTIDE SEQUENCE</scope>
    <source>
        <strain evidence="2">TBG_1078</strain>
    </source>
</reference>
<feature type="compositionally biased region" description="Low complexity" evidence="1">
    <location>
        <begin position="99"/>
        <end position="121"/>
    </location>
</feature>
<organism evidence="2 3">
    <name type="scientific">Nyctereutes procyonoides</name>
    <name type="common">Raccoon dog</name>
    <name type="synonym">Canis procyonoides</name>
    <dbReference type="NCBI Taxonomy" id="34880"/>
    <lineage>
        <taxon>Eukaryota</taxon>
        <taxon>Metazoa</taxon>
        <taxon>Chordata</taxon>
        <taxon>Craniata</taxon>
        <taxon>Vertebrata</taxon>
        <taxon>Euteleostomi</taxon>
        <taxon>Mammalia</taxon>
        <taxon>Eutheria</taxon>
        <taxon>Laurasiatheria</taxon>
        <taxon>Carnivora</taxon>
        <taxon>Caniformia</taxon>
        <taxon>Canidae</taxon>
        <taxon>Nyctereutes</taxon>
    </lineage>
</organism>
<sequence length="279" mass="29079">MTLEGPTTQFGITGRWRGTVAGCRGTVAGWLGVGGLRSQPVGPGSPTPTPPSKETCGWPGPEGMGPWVATPQNPQLRRAPETHPRGRPPRPPSPPRSPGPTGRPLSPKRAPARPASASASPAPQPSACPAPAGAHRLLQVHSGGTAAAAAAPRPGPLPGQRAQLPGAPEGARRAETQTAAWGSGRLGPRVRLRALRGANPARPAAPAQTALLRPGGRPAAHEEKLRFRRSNQVMQPAGERGGDLNSATPEAKVHLMKMELEYGSWSTWILNGLRLFQPM</sequence>
<evidence type="ECO:0000256" key="1">
    <source>
        <dbReference type="SAM" id="MobiDB-lite"/>
    </source>
</evidence>
<feature type="region of interest" description="Disordered" evidence="1">
    <location>
        <begin position="198"/>
        <end position="246"/>
    </location>
</feature>
<feature type="compositionally biased region" description="Low complexity" evidence="1">
    <location>
        <begin position="198"/>
        <end position="214"/>
    </location>
</feature>
<feature type="compositionally biased region" description="Low complexity" evidence="1">
    <location>
        <begin position="143"/>
        <end position="163"/>
    </location>
</feature>
<feature type="compositionally biased region" description="Pro residues" evidence="1">
    <location>
        <begin position="89"/>
        <end position="98"/>
    </location>
</feature>